<dbReference type="Pfam" id="PF22936">
    <property type="entry name" value="Pol_BBD"/>
    <property type="match status" value="1"/>
</dbReference>
<dbReference type="PANTHER" id="PTHR11439:SF521">
    <property type="entry name" value="RNA-DIRECTED DNA POLYMERASE"/>
    <property type="match status" value="1"/>
</dbReference>
<sequence length="550" mass="62532">MGNASSSMVEGKGDVVLNLTSGKKLTLMDVLFVPEIRKNLVSASLLSKKGFKLVFESDKFVLTKGGTFVGKGYMSEGLFKLNVFNDNVIASTINKSFMSSTYIVESCELWHSRLGHVNYRSIKDENIDVFKTYKNEVENQKNKTLKMLRSDRGGEYEFTTLSEFCALHGIVHQTTTPYTPQQNGIAERKNQTLNDMVQVPLPKRIKLEPKTIDCVFIVYASNSSAYRFLVIKSEVPDDMLIMGTNKNIINSTKKMLRSKFDMKDLGLTYVILSIRVKKNHEGYVLIQSHCVESVLKRFGHYDSKPCATPFDPNYKLKKNMGDSVSQLEYSRVIGSLMYITNCTRPDIAYSINRLARYTNNLAKEHWFAFVRVLRYFKHTIKYGLHYKRYPSVIEGFSDANWIFDSLESKSTSEYIFNLGGAAISWKSSKQTCIARSTMESEFIALDNVGEEAEWLRNFLEDIPIWLKPVTPICIHCDSQAALARAKNAVYNGKSRHIRCRHNTIKQLLSNGVITTDFVKLKDNIVDPLTKGLSREQVIVTTRGMGLKPIK</sequence>
<accession>A0A438DJV4</accession>
<dbReference type="InterPro" id="IPR001584">
    <property type="entry name" value="Integrase_cat-core"/>
</dbReference>
<gene>
    <name evidence="2" type="primary">POLX_3343</name>
    <name evidence="2" type="ORF">CK203_093602</name>
</gene>
<comment type="caution">
    <text evidence="2">The sequence shown here is derived from an EMBL/GenBank/DDBJ whole genome shotgun (WGS) entry which is preliminary data.</text>
</comment>
<dbReference type="AlphaFoldDB" id="A0A438DJV4"/>
<evidence type="ECO:0000259" key="1">
    <source>
        <dbReference type="PROSITE" id="PS50994"/>
    </source>
</evidence>
<dbReference type="InterPro" id="IPR012337">
    <property type="entry name" value="RNaseH-like_sf"/>
</dbReference>
<dbReference type="Pfam" id="PF07727">
    <property type="entry name" value="RVT_2"/>
    <property type="match status" value="1"/>
</dbReference>
<proteinExistence type="predicted"/>
<feature type="domain" description="Integrase catalytic" evidence="1">
    <location>
        <begin position="146"/>
        <end position="244"/>
    </location>
</feature>
<dbReference type="PROSITE" id="PS50994">
    <property type="entry name" value="INTEGRASE"/>
    <property type="match status" value="1"/>
</dbReference>
<dbReference type="SUPFAM" id="SSF53098">
    <property type="entry name" value="Ribonuclease H-like"/>
    <property type="match status" value="1"/>
</dbReference>
<evidence type="ECO:0000313" key="2">
    <source>
        <dbReference type="EMBL" id="RVW35741.1"/>
    </source>
</evidence>
<dbReference type="GO" id="GO:0015074">
    <property type="term" value="P:DNA integration"/>
    <property type="evidence" value="ECO:0007669"/>
    <property type="project" value="InterPro"/>
</dbReference>
<evidence type="ECO:0000313" key="3">
    <source>
        <dbReference type="Proteomes" id="UP000288805"/>
    </source>
</evidence>
<dbReference type="Gene3D" id="3.30.420.10">
    <property type="entry name" value="Ribonuclease H-like superfamily/Ribonuclease H"/>
    <property type="match status" value="1"/>
</dbReference>
<dbReference type="Proteomes" id="UP000288805">
    <property type="component" value="Unassembled WGS sequence"/>
</dbReference>
<dbReference type="InterPro" id="IPR036397">
    <property type="entry name" value="RNaseH_sf"/>
</dbReference>
<dbReference type="CDD" id="cd09272">
    <property type="entry name" value="RNase_HI_RT_Ty1"/>
    <property type="match status" value="1"/>
</dbReference>
<dbReference type="PANTHER" id="PTHR11439">
    <property type="entry name" value="GAG-POL-RELATED RETROTRANSPOSON"/>
    <property type="match status" value="1"/>
</dbReference>
<reference evidence="2 3" key="1">
    <citation type="journal article" date="2018" name="PLoS Genet.">
        <title>Population sequencing reveals clonal diversity and ancestral inbreeding in the grapevine cultivar Chardonnay.</title>
        <authorList>
            <person name="Roach M.J."/>
            <person name="Johnson D.L."/>
            <person name="Bohlmann J."/>
            <person name="van Vuuren H.J."/>
            <person name="Jones S.J."/>
            <person name="Pretorius I.S."/>
            <person name="Schmidt S.A."/>
            <person name="Borneman A.R."/>
        </authorList>
    </citation>
    <scope>NUCLEOTIDE SEQUENCE [LARGE SCALE GENOMIC DNA]</scope>
    <source>
        <strain evidence="3">cv. Chardonnay</strain>
        <tissue evidence="2">Leaf</tissue>
    </source>
</reference>
<dbReference type="InterPro" id="IPR013103">
    <property type="entry name" value="RVT_2"/>
</dbReference>
<name>A0A438DJV4_VITVI</name>
<dbReference type="InterPro" id="IPR054722">
    <property type="entry name" value="PolX-like_BBD"/>
</dbReference>
<dbReference type="EMBL" id="QGNW01001594">
    <property type="protein sequence ID" value="RVW35741.1"/>
    <property type="molecule type" value="Genomic_DNA"/>
</dbReference>
<protein>
    <submittedName>
        <fullName evidence="2">Retrovirus-related Pol polyprotein from transposon TNT 1-94</fullName>
    </submittedName>
</protein>
<dbReference type="GO" id="GO:0003676">
    <property type="term" value="F:nucleic acid binding"/>
    <property type="evidence" value="ECO:0007669"/>
    <property type="project" value="InterPro"/>
</dbReference>
<organism evidence="2 3">
    <name type="scientific">Vitis vinifera</name>
    <name type="common">Grape</name>
    <dbReference type="NCBI Taxonomy" id="29760"/>
    <lineage>
        <taxon>Eukaryota</taxon>
        <taxon>Viridiplantae</taxon>
        <taxon>Streptophyta</taxon>
        <taxon>Embryophyta</taxon>
        <taxon>Tracheophyta</taxon>
        <taxon>Spermatophyta</taxon>
        <taxon>Magnoliopsida</taxon>
        <taxon>eudicotyledons</taxon>
        <taxon>Gunneridae</taxon>
        <taxon>Pentapetalae</taxon>
        <taxon>rosids</taxon>
        <taxon>Vitales</taxon>
        <taxon>Vitaceae</taxon>
        <taxon>Viteae</taxon>
        <taxon>Vitis</taxon>
    </lineage>
</organism>